<accession>A0A4Y2RUV9</accession>
<protein>
    <submittedName>
        <fullName evidence="1">Uncharacterized protein</fullName>
    </submittedName>
</protein>
<keyword evidence="2" id="KW-1185">Reference proteome</keyword>
<evidence type="ECO:0000313" key="1">
    <source>
        <dbReference type="EMBL" id="GBN79483.1"/>
    </source>
</evidence>
<gene>
    <name evidence="1" type="ORF">AVEN_107012_1</name>
</gene>
<proteinExistence type="predicted"/>
<dbReference type="AlphaFoldDB" id="A0A4Y2RUV9"/>
<sequence length="100" mass="11364">MANIYRYPPIHSPHPLWTNLPAWTTTCYGANAWDDETKPAVLSQDEPVMRQTTCREYTNQPVHLAIPSQKGACHEYEPIGPPAALRNLLTRRMTANHLLL</sequence>
<reference evidence="1 2" key="1">
    <citation type="journal article" date="2019" name="Sci. Rep.">
        <title>Orb-weaving spider Araneus ventricosus genome elucidates the spidroin gene catalogue.</title>
        <authorList>
            <person name="Kono N."/>
            <person name="Nakamura H."/>
            <person name="Ohtoshi R."/>
            <person name="Moran D.A.P."/>
            <person name="Shinohara A."/>
            <person name="Yoshida Y."/>
            <person name="Fujiwara M."/>
            <person name="Mori M."/>
            <person name="Tomita M."/>
            <person name="Arakawa K."/>
        </authorList>
    </citation>
    <scope>NUCLEOTIDE SEQUENCE [LARGE SCALE GENOMIC DNA]</scope>
</reference>
<name>A0A4Y2RUV9_ARAVE</name>
<dbReference type="EMBL" id="BGPR01018562">
    <property type="protein sequence ID" value="GBN79483.1"/>
    <property type="molecule type" value="Genomic_DNA"/>
</dbReference>
<evidence type="ECO:0000313" key="2">
    <source>
        <dbReference type="Proteomes" id="UP000499080"/>
    </source>
</evidence>
<organism evidence="1 2">
    <name type="scientific">Araneus ventricosus</name>
    <name type="common">Orbweaver spider</name>
    <name type="synonym">Epeira ventricosa</name>
    <dbReference type="NCBI Taxonomy" id="182803"/>
    <lineage>
        <taxon>Eukaryota</taxon>
        <taxon>Metazoa</taxon>
        <taxon>Ecdysozoa</taxon>
        <taxon>Arthropoda</taxon>
        <taxon>Chelicerata</taxon>
        <taxon>Arachnida</taxon>
        <taxon>Araneae</taxon>
        <taxon>Araneomorphae</taxon>
        <taxon>Entelegynae</taxon>
        <taxon>Araneoidea</taxon>
        <taxon>Araneidae</taxon>
        <taxon>Araneus</taxon>
    </lineage>
</organism>
<comment type="caution">
    <text evidence="1">The sequence shown here is derived from an EMBL/GenBank/DDBJ whole genome shotgun (WGS) entry which is preliminary data.</text>
</comment>
<dbReference type="Proteomes" id="UP000499080">
    <property type="component" value="Unassembled WGS sequence"/>
</dbReference>